<organism evidence="3">
    <name type="scientific">Schistocephalus solidus</name>
    <name type="common">Tapeworm</name>
    <dbReference type="NCBI Taxonomy" id="70667"/>
    <lineage>
        <taxon>Eukaryota</taxon>
        <taxon>Metazoa</taxon>
        <taxon>Spiralia</taxon>
        <taxon>Lophotrochozoa</taxon>
        <taxon>Platyhelminthes</taxon>
        <taxon>Cestoda</taxon>
        <taxon>Eucestoda</taxon>
        <taxon>Diphyllobothriidea</taxon>
        <taxon>Diphyllobothriidae</taxon>
        <taxon>Schistocephalus</taxon>
    </lineage>
</organism>
<gene>
    <name evidence="1" type="ORF">SSLN_LOCUS14278</name>
</gene>
<accession>A0A183TCT0</accession>
<protein>
    <submittedName>
        <fullName evidence="1 3">Uncharacterized protein</fullName>
    </submittedName>
</protein>
<reference evidence="1 2" key="2">
    <citation type="submission" date="2018-11" db="EMBL/GenBank/DDBJ databases">
        <authorList>
            <consortium name="Pathogen Informatics"/>
        </authorList>
    </citation>
    <scope>NUCLEOTIDE SEQUENCE [LARGE SCALE GENOMIC DNA]</scope>
    <source>
        <strain evidence="1 2">NST_G2</strain>
    </source>
</reference>
<dbReference type="OrthoDB" id="6322150at2759"/>
<dbReference type="Proteomes" id="UP000275846">
    <property type="component" value="Unassembled WGS sequence"/>
</dbReference>
<name>A0A183TCT0_SCHSO</name>
<evidence type="ECO:0000313" key="1">
    <source>
        <dbReference type="EMBL" id="VDM00664.1"/>
    </source>
</evidence>
<evidence type="ECO:0000313" key="3">
    <source>
        <dbReference type="WBParaSite" id="SSLN_0001482001-mRNA-1"/>
    </source>
</evidence>
<proteinExistence type="predicted"/>
<dbReference type="EMBL" id="UYSU01038811">
    <property type="protein sequence ID" value="VDM00664.1"/>
    <property type="molecule type" value="Genomic_DNA"/>
</dbReference>
<dbReference type="AlphaFoldDB" id="A0A183TCT0"/>
<sequence length="194" mass="20763">MFLERGKEFKFSVGFHLRQLVDGAVGDGGGPVKNASEVLGQTLQKLRHLNLLSLVSHLGIVHLPQSLLYKAATSVEGCLVCIGRVLSVGFVPLVLLNEQSVYGCVVVIKLVLVFTVCVVEDIQGNGLNRVPQLALAVVHEDVLVAGRNVGLPVGQLVAEIEMVRAPSSTRRQAVMSLNRAAGTSQMDTELHYGS</sequence>
<keyword evidence="2" id="KW-1185">Reference proteome</keyword>
<reference evidence="3" key="1">
    <citation type="submission" date="2016-06" db="UniProtKB">
        <authorList>
            <consortium name="WormBaseParasite"/>
        </authorList>
    </citation>
    <scope>IDENTIFICATION</scope>
</reference>
<dbReference type="WBParaSite" id="SSLN_0001482001-mRNA-1">
    <property type="protein sequence ID" value="SSLN_0001482001-mRNA-1"/>
    <property type="gene ID" value="SSLN_0001482001"/>
</dbReference>
<evidence type="ECO:0000313" key="2">
    <source>
        <dbReference type="Proteomes" id="UP000275846"/>
    </source>
</evidence>